<reference evidence="3 4" key="1">
    <citation type="submission" date="2019-09" db="EMBL/GenBank/DDBJ databases">
        <title>Draft genome sequencing and comparative genomics of hatchery-associated Vibrios.</title>
        <authorList>
            <person name="Kehlet-Delgado H."/>
            <person name="Mueller R.S."/>
        </authorList>
    </citation>
    <scope>NUCLEOTIDE SEQUENCE [LARGE SCALE GENOMIC DNA]</scope>
    <source>
        <strain evidence="3 4">99-46-Y</strain>
    </source>
</reference>
<dbReference type="Gene3D" id="2.40.370.10">
    <property type="entry name" value="AttH-like domain"/>
    <property type="match status" value="2"/>
</dbReference>
<dbReference type="PANTHER" id="PTHR38591:SF1">
    <property type="entry name" value="BLL1000 PROTEIN"/>
    <property type="match status" value="1"/>
</dbReference>
<accession>A0A7Y4EER5</accession>
<evidence type="ECO:0000313" key="3">
    <source>
        <dbReference type="EMBL" id="NOH71737.1"/>
    </source>
</evidence>
<keyword evidence="1" id="KW-0812">Transmembrane</keyword>
<dbReference type="Proteomes" id="UP000565719">
    <property type="component" value="Unassembled WGS sequence"/>
</dbReference>
<feature type="transmembrane region" description="Helical" evidence="1">
    <location>
        <begin position="12"/>
        <end position="32"/>
    </location>
</feature>
<dbReference type="EMBL" id="VTXC01000024">
    <property type="protein sequence ID" value="NOH71737.1"/>
    <property type="molecule type" value="Genomic_DNA"/>
</dbReference>
<protein>
    <submittedName>
        <fullName evidence="3">Carotenoid 1,2-hydratase</fullName>
    </submittedName>
</protein>
<keyword evidence="1" id="KW-0472">Membrane</keyword>
<evidence type="ECO:0000313" key="4">
    <source>
        <dbReference type="Proteomes" id="UP000565719"/>
    </source>
</evidence>
<name>A0A7Y4EER5_9VIBR</name>
<dbReference type="Pfam" id="PF07143">
    <property type="entry name" value="CrtC"/>
    <property type="match status" value="1"/>
</dbReference>
<dbReference type="RefSeq" id="WP_171361024.1">
    <property type="nucleotide sequence ID" value="NZ_VTXC01000024.1"/>
</dbReference>
<sequence length="370" mass="42548">MGKTVIQLRALLFFIVIVVFTAVVVGFIYQGYFEQNSISQRYYPSQTQSVFEPVLPNAPVKLPDDFRFHNQYQHERWHYFANLEDQNGEHYSVQWTYTRVATDDREGGGWQNPHLYISYVVVSSDKQVWKEQRLARGGIGQAGLTHQPFRLWIDNWQLYSSGRTPFPGVLSLASDSFNIQLKIKAEAPCVLPGEKGYVEKYPLLSVASYNFACPFLKVEGDLKLDKNELKIVQGQGWMSKEWGTGLFRGINNNLDWFTFHLDSETVLSVSRYRQSQTTAYWRGELFRSSGQVTNLLPKDILIQPTEFSYLTNGKRIPVAWKIEVKKLDISLTAHMSNTELWLPFVIPYWQGPIRASGSHDASGFMLLMGY</sequence>
<dbReference type="PANTHER" id="PTHR38591">
    <property type="entry name" value="HYDROLASE"/>
    <property type="match status" value="1"/>
</dbReference>
<dbReference type="InterPro" id="IPR010791">
    <property type="entry name" value="AttH_dom"/>
</dbReference>
<proteinExistence type="predicted"/>
<comment type="caution">
    <text evidence="3">The sequence shown here is derived from an EMBL/GenBank/DDBJ whole genome shotgun (WGS) entry which is preliminary data.</text>
</comment>
<dbReference type="Pfam" id="PF17186">
    <property type="entry name" value="Lipocalin_9"/>
    <property type="match status" value="1"/>
</dbReference>
<feature type="domain" description="AttH" evidence="2">
    <location>
        <begin position="74"/>
        <end position="244"/>
    </location>
</feature>
<dbReference type="SUPFAM" id="SSF159245">
    <property type="entry name" value="AttH-like"/>
    <property type="match status" value="1"/>
</dbReference>
<evidence type="ECO:0000256" key="1">
    <source>
        <dbReference type="SAM" id="Phobius"/>
    </source>
</evidence>
<evidence type="ECO:0000259" key="2">
    <source>
        <dbReference type="Pfam" id="PF07143"/>
    </source>
</evidence>
<dbReference type="AlphaFoldDB" id="A0A7Y4EER5"/>
<gene>
    <name evidence="3" type="ORF">F0225_10360</name>
</gene>
<dbReference type="InterPro" id="IPR023374">
    <property type="entry name" value="AttH-like_dom_sf"/>
</dbReference>
<organism evidence="3 4">
    <name type="scientific">Vibrio pectenicida</name>
    <dbReference type="NCBI Taxonomy" id="62763"/>
    <lineage>
        <taxon>Bacteria</taxon>
        <taxon>Pseudomonadati</taxon>
        <taxon>Pseudomonadota</taxon>
        <taxon>Gammaproteobacteria</taxon>
        <taxon>Vibrionales</taxon>
        <taxon>Vibrionaceae</taxon>
        <taxon>Vibrio</taxon>
    </lineage>
</organism>
<keyword evidence="1" id="KW-1133">Transmembrane helix</keyword>